<keyword evidence="5" id="KW-0067">ATP-binding</keyword>
<keyword evidence="2" id="KW-0813">Transport</keyword>
<keyword evidence="8" id="KW-1185">Reference proteome</keyword>
<dbReference type="PANTHER" id="PTHR42711:SF5">
    <property type="entry name" value="ABC TRANSPORTER ATP-BINDING PROTEIN NATA"/>
    <property type="match status" value="1"/>
</dbReference>
<dbReference type="AlphaFoldDB" id="A0A1J1E9M7"/>
<dbReference type="PROSITE" id="PS50893">
    <property type="entry name" value="ABC_TRANSPORTER_2"/>
    <property type="match status" value="1"/>
</dbReference>
<reference evidence="7 8" key="1">
    <citation type="submission" date="2014-03" db="EMBL/GenBank/DDBJ databases">
        <title>complete genome sequence of Flavobacteriaceae bacterium JBKA-6.</title>
        <authorList>
            <person name="Takano T."/>
            <person name="Nakamura Y."/>
            <person name="Takuma S."/>
            <person name="Yasuike M."/>
            <person name="Matsuyama T."/>
            <person name="Sakai T."/>
            <person name="Fujiwara A."/>
            <person name="Kimoto K."/>
            <person name="Fukuda Y."/>
            <person name="Kondo H."/>
            <person name="Hirono I."/>
            <person name="Nakayasu C."/>
        </authorList>
    </citation>
    <scope>NUCLEOTIDE SEQUENCE [LARGE SCALE GENOMIC DNA]</scope>
    <source>
        <strain evidence="7 8">JBKA-6</strain>
    </source>
</reference>
<evidence type="ECO:0000313" key="7">
    <source>
        <dbReference type="EMBL" id="BAV94611.1"/>
    </source>
</evidence>
<sequence length="238" mass="26750">MSIKVSDLSKYFNGRRILNGVSFDIPKGEIVGLLGPNGAGKSTLMKILNGYISACDGVAELAGFNVETDTEQVQNRIGYLSENNPLYTDMYIREYLCFVAAIYRVDDSKKRVEDIIDMLNLRTELDKKIYKLSKGYKQRIGLAQAMIHSPEVLILDEPTTGLDPNQLEDFRVLIKKFKGDKTILFSTHILQEVEYICDRIIFIDGGSIVGDIKMEDLKKNPHGDLKSIFSSLIKNVSS</sequence>
<dbReference type="RefSeq" id="WP_096685743.1">
    <property type="nucleotide sequence ID" value="NZ_AP014564.1"/>
</dbReference>
<proteinExistence type="inferred from homology"/>
<evidence type="ECO:0000256" key="3">
    <source>
        <dbReference type="ARBA" id="ARBA00022458"/>
    </source>
</evidence>
<name>A0A1J1E9M7_9FLAO</name>
<dbReference type="CDD" id="cd03230">
    <property type="entry name" value="ABC_DR_subfamily_A"/>
    <property type="match status" value="1"/>
</dbReference>
<protein>
    <submittedName>
        <fullName evidence="7">Gliding motility protein GldA</fullName>
    </submittedName>
</protein>
<organism evidence="7 8">
    <name type="scientific">Ichthyobacterium seriolicida</name>
    <dbReference type="NCBI Taxonomy" id="242600"/>
    <lineage>
        <taxon>Bacteria</taxon>
        <taxon>Pseudomonadati</taxon>
        <taxon>Bacteroidota</taxon>
        <taxon>Flavobacteriia</taxon>
        <taxon>Flavobacteriales</taxon>
        <taxon>Ichthyobacteriaceae</taxon>
        <taxon>Ichthyobacterium</taxon>
    </lineage>
</organism>
<accession>A0A1J1E9M7</accession>
<evidence type="ECO:0000256" key="2">
    <source>
        <dbReference type="ARBA" id="ARBA00022448"/>
    </source>
</evidence>
<dbReference type="Gene3D" id="3.40.50.300">
    <property type="entry name" value="P-loop containing nucleotide triphosphate hydrolases"/>
    <property type="match status" value="1"/>
</dbReference>
<gene>
    <name evidence="7" type="ORF">JBKA6_0598</name>
</gene>
<dbReference type="Proteomes" id="UP000243197">
    <property type="component" value="Chromosome"/>
</dbReference>
<evidence type="ECO:0000256" key="4">
    <source>
        <dbReference type="ARBA" id="ARBA00022741"/>
    </source>
</evidence>
<evidence type="ECO:0000256" key="5">
    <source>
        <dbReference type="ARBA" id="ARBA00022840"/>
    </source>
</evidence>
<dbReference type="GO" id="GO:0016887">
    <property type="term" value="F:ATP hydrolysis activity"/>
    <property type="evidence" value="ECO:0007669"/>
    <property type="project" value="InterPro"/>
</dbReference>
<keyword evidence="4" id="KW-0547">Nucleotide-binding</keyword>
<dbReference type="PANTHER" id="PTHR42711">
    <property type="entry name" value="ABC TRANSPORTER ATP-BINDING PROTEIN"/>
    <property type="match status" value="1"/>
</dbReference>
<keyword evidence="3" id="KW-0536">Nodulation</keyword>
<dbReference type="Pfam" id="PF00005">
    <property type="entry name" value="ABC_tran"/>
    <property type="match status" value="1"/>
</dbReference>
<dbReference type="InterPro" id="IPR003593">
    <property type="entry name" value="AAA+_ATPase"/>
</dbReference>
<comment type="similarity">
    <text evidence="1">Belongs to the ABC transporter superfamily.</text>
</comment>
<dbReference type="InterPro" id="IPR003439">
    <property type="entry name" value="ABC_transporter-like_ATP-bd"/>
</dbReference>
<evidence type="ECO:0000313" key="8">
    <source>
        <dbReference type="Proteomes" id="UP000243197"/>
    </source>
</evidence>
<dbReference type="SMART" id="SM00382">
    <property type="entry name" value="AAA"/>
    <property type="match status" value="1"/>
</dbReference>
<dbReference type="OrthoDB" id="9801987at2"/>
<dbReference type="GO" id="GO:0005524">
    <property type="term" value="F:ATP binding"/>
    <property type="evidence" value="ECO:0007669"/>
    <property type="project" value="UniProtKB-KW"/>
</dbReference>
<dbReference type="KEGG" id="ise:JBKA6_0598"/>
<evidence type="ECO:0000259" key="6">
    <source>
        <dbReference type="PROSITE" id="PS50893"/>
    </source>
</evidence>
<dbReference type="InterPro" id="IPR050763">
    <property type="entry name" value="ABC_transporter_ATP-binding"/>
</dbReference>
<evidence type="ECO:0000256" key="1">
    <source>
        <dbReference type="ARBA" id="ARBA00005417"/>
    </source>
</evidence>
<dbReference type="InterPro" id="IPR027417">
    <property type="entry name" value="P-loop_NTPase"/>
</dbReference>
<dbReference type="EMBL" id="AP014564">
    <property type="protein sequence ID" value="BAV94611.1"/>
    <property type="molecule type" value="Genomic_DNA"/>
</dbReference>
<dbReference type="SUPFAM" id="SSF52540">
    <property type="entry name" value="P-loop containing nucleoside triphosphate hydrolases"/>
    <property type="match status" value="1"/>
</dbReference>
<feature type="domain" description="ABC transporter" evidence="6">
    <location>
        <begin position="3"/>
        <end position="230"/>
    </location>
</feature>